<feature type="compositionally biased region" description="Acidic residues" evidence="1">
    <location>
        <begin position="500"/>
        <end position="516"/>
    </location>
</feature>
<dbReference type="PANTHER" id="PTHR12480">
    <property type="entry name" value="ARGININE DEMETHYLASE AND LYSYL-HYDROXYLASE JMJD"/>
    <property type="match status" value="1"/>
</dbReference>
<dbReference type="InParanoid" id="A0A316YR02"/>
<gene>
    <name evidence="3" type="ORF">FA10DRAFT_266935</name>
</gene>
<dbReference type="EMBL" id="KZ819636">
    <property type="protein sequence ID" value="PWN90463.1"/>
    <property type="molecule type" value="Genomic_DNA"/>
</dbReference>
<feature type="region of interest" description="Disordered" evidence="1">
    <location>
        <begin position="1"/>
        <end position="37"/>
    </location>
</feature>
<dbReference type="SUPFAM" id="SSF51197">
    <property type="entry name" value="Clavaminate synthase-like"/>
    <property type="match status" value="1"/>
</dbReference>
<feature type="domain" description="JmjC" evidence="2">
    <location>
        <begin position="314"/>
        <end position="476"/>
    </location>
</feature>
<evidence type="ECO:0000256" key="1">
    <source>
        <dbReference type="SAM" id="MobiDB-lite"/>
    </source>
</evidence>
<dbReference type="InterPro" id="IPR036047">
    <property type="entry name" value="F-box-like_dom_sf"/>
</dbReference>
<dbReference type="Pfam" id="PF02373">
    <property type="entry name" value="JmjC"/>
    <property type="match status" value="1"/>
</dbReference>
<feature type="region of interest" description="Disordered" evidence="1">
    <location>
        <begin position="550"/>
        <end position="623"/>
    </location>
</feature>
<sequence>MPVAQKRSADNHDSTPANTAKAPRANPSADGEGVHLAPRHPFGVLPGGNALFATKAIRRSSLGLLALLSDNDILAIFQLLEPNDLTKLGAVSRAVRAFALHEPNWKEATLELTKGRLACWRGSWRATYIDHAKGKVGIDDGVAAIGPTIGDAKGLFSDALYLPLHIASLPLHPYTPSESGHRRQPYNLIQRVDSSSLTPEEFQARFARPSVPCILCDAAGAQEVPPWTLSDLVQMYGNRRIRAEALSLPMCAYNDYAQSCAHALDDGEDVRWVPDESPFYLFDPTLARTMHREGRFLVPRLLRSDESPSDDEESKRRKRGEIRKEWDLFSLLQDRRPDHVWVIAGPQRSGSGWHTDPNYTSAYNTVLSGHKLWLLLPPHLTPPGIYITPDGADITAPLSIGEWLDGFWKECVKKHGTGAQGDGQLLVGVCAPGETMFVPAGWKHLVVNLDESVAFTQNFVSPAELPAVLDFLKNRPDQISGFRIRRAAKSSLSSSSPCCGEEEAQESDPELDELDDGGLREKGKLFETFVKRLRDFDERLANEGLASMERIEKERRERQGSGTETVVGKVGATAKKDAGGSSTWWEELKRGGEKGEQSTGFSFSLAPGDGDEDGDAALGEVPW</sequence>
<dbReference type="Proteomes" id="UP000245768">
    <property type="component" value="Unassembled WGS sequence"/>
</dbReference>
<dbReference type="GO" id="GO:0005634">
    <property type="term" value="C:nucleus"/>
    <property type="evidence" value="ECO:0007669"/>
    <property type="project" value="TreeGrafter"/>
</dbReference>
<keyword evidence="4" id="KW-1185">Reference proteome</keyword>
<dbReference type="Gene3D" id="2.60.120.650">
    <property type="entry name" value="Cupin"/>
    <property type="match status" value="1"/>
</dbReference>
<dbReference type="GeneID" id="37043624"/>
<dbReference type="InterPro" id="IPR003347">
    <property type="entry name" value="JmjC_dom"/>
</dbReference>
<feature type="compositionally biased region" description="Basic and acidic residues" evidence="1">
    <location>
        <begin position="586"/>
        <end position="596"/>
    </location>
</feature>
<dbReference type="STRING" id="215250.A0A316YR02"/>
<accession>A0A316YR02</accession>
<dbReference type="RefSeq" id="XP_025377661.1">
    <property type="nucleotide sequence ID" value="XM_025521708.1"/>
</dbReference>
<organism evidence="3 4">
    <name type="scientific">Acaromyces ingoldii</name>
    <dbReference type="NCBI Taxonomy" id="215250"/>
    <lineage>
        <taxon>Eukaryota</taxon>
        <taxon>Fungi</taxon>
        <taxon>Dikarya</taxon>
        <taxon>Basidiomycota</taxon>
        <taxon>Ustilaginomycotina</taxon>
        <taxon>Exobasidiomycetes</taxon>
        <taxon>Exobasidiales</taxon>
        <taxon>Cryptobasidiaceae</taxon>
        <taxon>Acaromyces</taxon>
    </lineage>
</organism>
<proteinExistence type="predicted"/>
<evidence type="ECO:0000259" key="2">
    <source>
        <dbReference type="PROSITE" id="PS51184"/>
    </source>
</evidence>
<reference evidence="3" key="1">
    <citation type="journal article" date="2018" name="Mol. Biol. Evol.">
        <title>Broad Genomic Sampling Reveals a Smut Pathogenic Ancestry of the Fungal Clade Ustilaginomycotina.</title>
        <authorList>
            <person name="Kijpornyongpan T."/>
            <person name="Mondo S.J."/>
            <person name="Barry K."/>
            <person name="Sandor L."/>
            <person name="Lee J."/>
            <person name="Lipzen A."/>
            <person name="Pangilinan J."/>
            <person name="LaButti K."/>
            <person name="Hainaut M."/>
            <person name="Henrissat B."/>
            <person name="Grigoriev I.V."/>
            <person name="Spatafora J.W."/>
            <person name="Aime M.C."/>
        </authorList>
    </citation>
    <scope>NUCLEOTIDE SEQUENCE [LARGE SCALE GENOMIC DNA]</scope>
    <source>
        <strain evidence="3">MCA 4198</strain>
    </source>
</reference>
<dbReference type="AlphaFoldDB" id="A0A316YR02"/>
<dbReference type="GO" id="GO:0000987">
    <property type="term" value="F:cis-regulatory region sequence-specific DNA binding"/>
    <property type="evidence" value="ECO:0007669"/>
    <property type="project" value="TreeGrafter"/>
</dbReference>
<dbReference type="SUPFAM" id="SSF81383">
    <property type="entry name" value="F-box domain"/>
    <property type="match status" value="1"/>
</dbReference>
<dbReference type="OrthoDB" id="424465at2759"/>
<feature type="region of interest" description="Disordered" evidence="1">
    <location>
        <begin position="492"/>
        <end position="517"/>
    </location>
</feature>
<dbReference type="InterPro" id="IPR050910">
    <property type="entry name" value="JMJD6_ArgDemeth/LysHydrox"/>
</dbReference>
<feature type="compositionally biased region" description="Basic and acidic residues" evidence="1">
    <location>
        <begin position="550"/>
        <end position="559"/>
    </location>
</feature>
<name>A0A316YR02_9BASI</name>
<dbReference type="PROSITE" id="PS51184">
    <property type="entry name" value="JMJC"/>
    <property type="match status" value="1"/>
</dbReference>
<evidence type="ECO:0000313" key="4">
    <source>
        <dbReference type="Proteomes" id="UP000245768"/>
    </source>
</evidence>
<protein>
    <submittedName>
        <fullName evidence="3">Clavaminate synthase-like protein</fullName>
    </submittedName>
</protein>
<evidence type="ECO:0000313" key="3">
    <source>
        <dbReference type="EMBL" id="PWN90463.1"/>
    </source>
</evidence>
<dbReference type="SMART" id="SM00558">
    <property type="entry name" value="JmjC"/>
    <property type="match status" value="1"/>
</dbReference>
<dbReference type="PANTHER" id="PTHR12480:SF21">
    <property type="entry name" value="JMJC DOMAIN-CONTAINING PROTEIN 8"/>
    <property type="match status" value="1"/>
</dbReference>